<evidence type="ECO:0000256" key="6">
    <source>
        <dbReference type="ARBA" id="ARBA00024199"/>
    </source>
</evidence>
<accession>A0ABD1G869</accession>
<gene>
    <name evidence="8" type="ORF">AAHA92_24688</name>
</gene>
<dbReference type="Proteomes" id="UP001567538">
    <property type="component" value="Unassembled WGS sequence"/>
</dbReference>
<dbReference type="GO" id="GO:0005737">
    <property type="term" value="C:cytoplasm"/>
    <property type="evidence" value="ECO:0007669"/>
    <property type="project" value="UniProtKB-SubCell"/>
</dbReference>
<comment type="similarity">
    <text evidence="6">Belongs to the SOFL plant protein family.</text>
</comment>
<keyword evidence="3" id="KW-0203">Cytokinin biosynthesis</keyword>
<evidence type="ECO:0000256" key="1">
    <source>
        <dbReference type="ARBA" id="ARBA00004496"/>
    </source>
</evidence>
<keyword evidence="4" id="KW-0932">Cytokinin signaling pathway</keyword>
<dbReference type="PANTHER" id="PTHR33347:SF34">
    <property type="entry name" value="PROTEIN SOB FIVE-LIKE 6"/>
    <property type="match status" value="1"/>
</dbReference>
<dbReference type="GO" id="GO:0009691">
    <property type="term" value="P:cytokinin biosynthetic process"/>
    <property type="evidence" value="ECO:0007669"/>
    <property type="project" value="UniProtKB-KW"/>
</dbReference>
<comment type="caution">
    <text evidence="8">The sequence shown here is derived from an EMBL/GenBank/DDBJ whole genome shotgun (WGS) entry which is preliminary data.</text>
</comment>
<keyword evidence="9" id="KW-1185">Reference proteome</keyword>
<dbReference type="InterPro" id="IPR044670">
    <property type="entry name" value="SOFL"/>
</dbReference>
<sequence>MNTSTSDCTSGCESGWTTYLLHPSSSTNPYTRHTHQGKGANAHGHRDQEDEDNEDEDLSMVSDASSGPPHLHGGALPRPPQQDEKQKSKPKETKLKKNKKQHSLCLDDTASSHFLQEEMKMPKKKMGFLKSSGSLLGRKRQ</sequence>
<evidence type="ECO:0000313" key="9">
    <source>
        <dbReference type="Proteomes" id="UP001567538"/>
    </source>
</evidence>
<evidence type="ECO:0000313" key="8">
    <source>
        <dbReference type="EMBL" id="KAL1540319.1"/>
    </source>
</evidence>
<protein>
    <submittedName>
        <fullName evidence="8">Protein SOB FIVE-LIKE 2-like</fullName>
    </submittedName>
</protein>
<dbReference type="EMBL" id="JBEAFC010000009">
    <property type="protein sequence ID" value="KAL1540319.1"/>
    <property type="molecule type" value="Genomic_DNA"/>
</dbReference>
<feature type="compositionally biased region" description="Polar residues" evidence="7">
    <location>
        <begin position="1"/>
        <end position="31"/>
    </location>
</feature>
<evidence type="ECO:0000256" key="5">
    <source>
        <dbReference type="ARBA" id="ARBA00023242"/>
    </source>
</evidence>
<reference evidence="8 9" key="1">
    <citation type="submission" date="2024-06" db="EMBL/GenBank/DDBJ databases">
        <title>A chromosome level genome sequence of Diviner's sage (Salvia divinorum).</title>
        <authorList>
            <person name="Ford S.A."/>
            <person name="Ro D.-K."/>
            <person name="Ness R.W."/>
            <person name="Phillips M.A."/>
        </authorList>
    </citation>
    <scope>NUCLEOTIDE SEQUENCE [LARGE SCALE GENOMIC DNA]</scope>
    <source>
        <strain evidence="8">SAF-2024a</strain>
        <tissue evidence="8">Leaf</tissue>
    </source>
</reference>
<feature type="region of interest" description="Disordered" evidence="7">
    <location>
        <begin position="1"/>
        <end position="108"/>
    </location>
</feature>
<dbReference type="PANTHER" id="PTHR33347">
    <property type="entry name" value="OSJNBA0091C07.3 PROTEIN"/>
    <property type="match status" value="1"/>
</dbReference>
<comment type="subcellular location">
    <subcellularLocation>
        <location evidence="1">Cytoplasm</location>
    </subcellularLocation>
</comment>
<proteinExistence type="inferred from homology"/>
<evidence type="ECO:0000256" key="2">
    <source>
        <dbReference type="ARBA" id="ARBA00022490"/>
    </source>
</evidence>
<evidence type="ECO:0000256" key="4">
    <source>
        <dbReference type="ARBA" id="ARBA00022864"/>
    </source>
</evidence>
<feature type="compositionally biased region" description="Acidic residues" evidence="7">
    <location>
        <begin position="49"/>
        <end position="58"/>
    </location>
</feature>
<dbReference type="GO" id="GO:0009736">
    <property type="term" value="P:cytokinin-activated signaling pathway"/>
    <property type="evidence" value="ECO:0007669"/>
    <property type="project" value="UniProtKB-KW"/>
</dbReference>
<feature type="compositionally biased region" description="Basic and acidic residues" evidence="7">
    <location>
        <begin position="81"/>
        <end position="95"/>
    </location>
</feature>
<keyword evidence="2" id="KW-0963">Cytoplasm</keyword>
<organism evidence="8 9">
    <name type="scientific">Salvia divinorum</name>
    <name type="common">Maria pastora</name>
    <name type="synonym">Diviner's sage</name>
    <dbReference type="NCBI Taxonomy" id="28513"/>
    <lineage>
        <taxon>Eukaryota</taxon>
        <taxon>Viridiplantae</taxon>
        <taxon>Streptophyta</taxon>
        <taxon>Embryophyta</taxon>
        <taxon>Tracheophyta</taxon>
        <taxon>Spermatophyta</taxon>
        <taxon>Magnoliopsida</taxon>
        <taxon>eudicotyledons</taxon>
        <taxon>Gunneridae</taxon>
        <taxon>Pentapetalae</taxon>
        <taxon>asterids</taxon>
        <taxon>lamiids</taxon>
        <taxon>Lamiales</taxon>
        <taxon>Lamiaceae</taxon>
        <taxon>Nepetoideae</taxon>
        <taxon>Mentheae</taxon>
        <taxon>Salviinae</taxon>
        <taxon>Salvia</taxon>
        <taxon>Salvia subgen. Calosphace</taxon>
    </lineage>
</organism>
<evidence type="ECO:0000256" key="7">
    <source>
        <dbReference type="SAM" id="MobiDB-lite"/>
    </source>
</evidence>
<name>A0ABD1G869_SALDI</name>
<keyword evidence="5" id="KW-0539">Nucleus</keyword>
<dbReference type="AlphaFoldDB" id="A0ABD1G869"/>
<evidence type="ECO:0000256" key="3">
    <source>
        <dbReference type="ARBA" id="ARBA00022712"/>
    </source>
</evidence>